<gene>
    <name evidence="3" type="ORF">Prum_069650</name>
</gene>
<name>A0A6V8L7U3_9ACTN</name>
<protein>
    <recommendedName>
        <fullName evidence="2">GGDEF domain-containing protein</fullName>
    </recommendedName>
</protein>
<dbReference type="RefSeq" id="WP_173079981.1">
    <property type="nucleotide sequence ID" value="NZ_BAABJB010000055.1"/>
</dbReference>
<proteinExistence type="predicted"/>
<feature type="domain" description="GGDEF" evidence="2">
    <location>
        <begin position="97"/>
        <end position="223"/>
    </location>
</feature>
<evidence type="ECO:0000313" key="4">
    <source>
        <dbReference type="Proteomes" id="UP000482960"/>
    </source>
</evidence>
<dbReference type="CDD" id="cd01949">
    <property type="entry name" value="GGDEF"/>
    <property type="match status" value="1"/>
</dbReference>
<organism evidence="3 4">
    <name type="scientific">Phytohabitans rumicis</name>
    <dbReference type="NCBI Taxonomy" id="1076125"/>
    <lineage>
        <taxon>Bacteria</taxon>
        <taxon>Bacillati</taxon>
        <taxon>Actinomycetota</taxon>
        <taxon>Actinomycetes</taxon>
        <taxon>Micromonosporales</taxon>
        <taxon>Micromonosporaceae</taxon>
    </lineage>
</organism>
<dbReference type="Gene3D" id="3.30.70.270">
    <property type="match status" value="1"/>
</dbReference>
<dbReference type="NCBIfam" id="TIGR00254">
    <property type="entry name" value="GGDEF"/>
    <property type="match status" value="1"/>
</dbReference>
<reference evidence="3 4" key="2">
    <citation type="submission" date="2020-03" db="EMBL/GenBank/DDBJ databases">
        <authorList>
            <person name="Ichikawa N."/>
            <person name="Kimura A."/>
            <person name="Kitahashi Y."/>
            <person name="Uohara A."/>
        </authorList>
    </citation>
    <scope>NUCLEOTIDE SEQUENCE [LARGE SCALE GENOMIC DNA]</scope>
    <source>
        <strain evidence="3 4">NBRC 108638</strain>
    </source>
</reference>
<accession>A0A6V8L7U3</accession>
<evidence type="ECO:0000259" key="2">
    <source>
        <dbReference type="PROSITE" id="PS50887"/>
    </source>
</evidence>
<dbReference type="InterPro" id="IPR029787">
    <property type="entry name" value="Nucleotide_cyclase"/>
</dbReference>
<dbReference type="SMART" id="SM00267">
    <property type="entry name" value="GGDEF"/>
    <property type="match status" value="1"/>
</dbReference>
<dbReference type="Proteomes" id="UP000482960">
    <property type="component" value="Unassembled WGS sequence"/>
</dbReference>
<dbReference type="AlphaFoldDB" id="A0A6V8L7U3"/>
<evidence type="ECO:0000256" key="1">
    <source>
        <dbReference type="SAM" id="MobiDB-lite"/>
    </source>
</evidence>
<dbReference type="InterPro" id="IPR043128">
    <property type="entry name" value="Rev_trsase/Diguanyl_cyclase"/>
</dbReference>
<dbReference type="InterPro" id="IPR000160">
    <property type="entry name" value="GGDEF_dom"/>
</dbReference>
<reference evidence="3 4" key="1">
    <citation type="submission" date="2020-03" db="EMBL/GenBank/DDBJ databases">
        <title>Whole genome shotgun sequence of Phytohabitans rumicis NBRC 108638.</title>
        <authorList>
            <person name="Komaki H."/>
            <person name="Tamura T."/>
        </authorList>
    </citation>
    <scope>NUCLEOTIDE SEQUENCE [LARGE SCALE GENOMIC DNA]</scope>
    <source>
        <strain evidence="3 4">NBRC 108638</strain>
    </source>
</reference>
<comment type="caution">
    <text evidence="3">The sequence shown here is derived from an EMBL/GenBank/DDBJ whole genome shotgun (WGS) entry which is preliminary data.</text>
</comment>
<keyword evidence="4" id="KW-1185">Reference proteome</keyword>
<dbReference type="PANTHER" id="PTHR44757">
    <property type="entry name" value="DIGUANYLATE CYCLASE DGCP"/>
    <property type="match status" value="1"/>
</dbReference>
<dbReference type="SUPFAM" id="SSF55073">
    <property type="entry name" value="Nucleotide cyclase"/>
    <property type="match status" value="1"/>
</dbReference>
<dbReference type="EMBL" id="BLPG01000001">
    <property type="protein sequence ID" value="GFJ93323.1"/>
    <property type="molecule type" value="Genomic_DNA"/>
</dbReference>
<evidence type="ECO:0000313" key="3">
    <source>
        <dbReference type="EMBL" id="GFJ93323.1"/>
    </source>
</evidence>
<dbReference type="PROSITE" id="PS50887">
    <property type="entry name" value="GGDEF"/>
    <property type="match status" value="1"/>
</dbReference>
<sequence length="348" mass="36819">MASFLHSLTSWRRYRDRLLAFAAATVLAGSCLYLLTGHAWMVAAVFIASSLAFLAGLHTGTTGTRDLLGAAYTDPVTGLATRAVADHLLREADRSGVALTVAVADVDNLNEINTVGHAEGDRYLTTIARRLRAAAGAHGTVVRLGGDEFGILSTSLSPEQLRAAVDACLAQPTVVAATRMRPRVSVGIASTHAGHPEQVLACADAAMQTVKTAGGHRSAVYDPDRDGIPRHDGLLPQLRRPEPLFAPQTVAARPDRLLRLYLTAAEARGVHHALRTLHDRWAQVTRTPEATALDPSGTAPPAPPGLADVSASATWRAGISRISQTEADRYGALAQRVQHVITTADVLA</sequence>
<dbReference type="PANTHER" id="PTHR44757:SF2">
    <property type="entry name" value="BIOFILM ARCHITECTURE MAINTENANCE PROTEIN MBAA"/>
    <property type="match status" value="1"/>
</dbReference>
<feature type="region of interest" description="Disordered" evidence="1">
    <location>
        <begin position="290"/>
        <end position="309"/>
    </location>
</feature>
<dbReference type="Pfam" id="PF00990">
    <property type="entry name" value="GGDEF"/>
    <property type="match status" value="1"/>
</dbReference>
<dbReference type="InterPro" id="IPR052155">
    <property type="entry name" value="Biofilm_reg_signaling"/>
</dbReference>